<dbReference type="Proteomes" id="UP000013827">
    <property type="component" value="Unassembled WGS sequence"/>
</dbReference>
<organism evidence="1 2">
    <name type="scientific">Emiliania huxleyi (strain CCMP1516)</name>
    <dbReference type="NCBI Taxonomy" id="280463"/>
    <lineage>
        <taxon>Eukaryota</taxon>
        <taxon>Haptista</taxon>
        <taxon>Haptophyta</taxon>
        <taxon>Prymnesiophyceae</taxon>
        <taxon>Isochrysidales</taxon>
        <taxon>Noelaerhabdaceae</taxon>
        <taxon>Emiliania</taxon>
    </lineage>
</organism>
<dbReference type="GeneID" id="17273034"/>
<reference evidence="2" key="1">
    <citation type="journal article" date="2013" name="Nature">
        <title>Pan genome of the phytoplankton Emiliania underpins its global distribution.</title>
        <authorList>
            <person name="Read B.A."/>
            <person name="Kegel J."/>
            <person name="Klute M.J."/>
            <person name="Kuo A."/>
            <person name="Lefebvre S.C."/>
            <person name="Maumus F."/>
            <person name="Mayer C."/>
            <person name="Miller J."/>
            <person name="Monier A."/>
            <person name="Salamov A."/>
            <person name="Young J."/>
            <person name="Aguilar M."/>
            <person name="Claverie J.M."/>
            <person name="Frickenhaus S."/>
            <person name="Gonzalez K."/>
            <person name="Herman E.K."/>
            <person name="Lin Y.C."/>
            <person name="Napier J."/>
            <person name="Ogata H."/>
            <person name="Sarno A.F."/>
            <person name="Shmutz J."/>
            <person name="Schroeder D."/>
            <person name="de Vargas C."/>
            <person name="Verret F."/>
            <person name="von Dassow P."/>
            <person name="Valentin K."/>
            <person name="Van de Peer Y."/>
            <person name="Wheeler G."/>
            <person name="Dacks J.B."/>
            <person name="Delwiche C.F."/>
            <person name="Dyhrman S.T."/>
            <person name="Glockner G."/>
            <person name="John U."/>
            <person name="Richards T."/>
            <person name="Worden A.Z."/>
            <person name="Zhang X."/>
            <person name="Grigoriev I.V."/>
            <person name="Allen A.E."/>
            <person name="Bidle K."/>
            <person name="Borodovsky M."/>
            <person name="Bowler C."/>
            <person name="Brownlee C."/>
            <person name="Cock J.M."/>
            <person name="Elias M."/>
            <person name="Gladyshev V.N."/>
            <person name="Groth M."/>
            <person name="Guda C."/>
            <person name="Hadaegh A."/>
            <person name="Iglesias-Rodriguez M.D."/>
            <person name="Jenkins J."/>
            <person name="Jones B.M."/>
            <person name="Lawson T."/>
            <person name="Leese F."/>
            <person name="Lindquist E."/>
            <person name="Lobanov A."/>
            <person name="Lomsadze A."/>
            <person name="Malik S.B."/>
            <person name="Marsh M.E."/>
            <person name="Mackinder L."/>
            <person name="Mock T."/>
            <person name="Mueller-Roeber B."/>
            <person name="Pagarete A."/>
            <person name="Parker M."/>
            <person name="Probert I."/>
            <person name="Quesneville H."/>
            <person name="Raines C."/>
            <person name="Rensing S.A."/>
            <person name="Riano-Pachon D.M."/>
            <person name="Richier S."/>
            <person name="Rokitta S."/>
            <person name="Shiraiwa Y."/>
            <person name="Soanes D.M."/>
            <person name="van der Giezen M."/>
            <person name="Wahlund T.M."/>
            <person name="Williams B."/>
            <person name="Wilson W."/>
            <person name="Wolfe G."/>
            <person name="Wurch L.L."/>
        </authorList>
    </citation>
    <scope>NUCLEOTIDE SEQUENCE</scope>
</reference>
<sequence>MSSYATSPPAAALIRRAAAPWSPASHSLFPAAAREYAVMVMRIGYQIALSPPDDAEARPDRSALSDVWREHVLPHAVAR</sequence>
<proteinExistence type="predicted"/>
<dbReference type="AlphaFoldDB" id="A0A0D3JVF4"/>
<dbReference type="HOGENOM" id="CLU_2611047_0_0_1"/>
<dbReference type="RefSeq" id="XP_005779918.1">
    <property type="nucleotide sequence ID" value="XM_005779861.1"/>
</dbReference>
<name>A0A0D3JVF4_EMIH1</name>
<evidence type="ECO:0000313" key="2">
    <source>
        <dbReference type="Proteomes" id="UP000013827"/>
    </source>
</evidence>
<accession>A0A0D3JVF4</accession>
<dbReference type="EnsemblProtists" id="EOD27489">
    <property type="protein sequence ID" value="EOD27489"/>
    <property type="gene ID" value="EMIHUDRAFT_235697"/>
</dbReference>
<dbReference type="KEGG" id="ehx:EMIHUDRAFT_235697"/>
<protein>
    <submittedName>
        <fullName evidence="1">Uncharacterized protein</fullName>
    </submittedName>
</protein>
<reference evidence="1" key="2">
    <citation type="submission" date="2024-10" db="UniProtKB">
        <authorList>
            <consortium name="EnsemblProtists"/>
        </authorList>
    </citation>
    <scope>IDENTIFICATION</scope>
</reference>
<keyword evidence="2" id="KW-1185">Reference proteome</keyword>
<evidence type="ECO:0000313" key="1">
    <source>
        <dbReference type="EnsemblProtists" id="EOD27489"/>
    </source>
</evidence>
<dbReference type="PaxDb" id="2903-EOD27489"/>